<organism evidence="2">
    <name type="scientific">Octopus bimaculoides</name>
    <name type="common">California two-spotted octopus</name>
    <dbReference type="NCBI Taxonomy" id="37653"/>
    <lineage>
        <taxon>Eukaryota</taxon>
        <taxon>Metazoa</taxon>
        <taxon>Spiralia</taxon>
        <taxon>Lophotrochozoa</taxon>
        <taxon>Mollusca</taxon>
        <taxon>Cephalopoda</taxon>
        <taxon>Coleoidea</taxon>
        <taxon>Octopodiformes</taxon>
        <taxon>Octopoda</taxon>
        <taxon>Incirrata</taxon>
        <taxon>Octopodidae</taxon>
        <taxon>Octopus</taxon>
    </lineage>
</organism>
<feature type="non-terminal residue" evidence="2">
    <location>
        <position position="58"/>
    </location>
</feature>
<dbReference type="AlphaFoldDB" id="A0A0L8GEN9"/>
<protein>
    <submittedName>
        <fullName evidence="2">Uncharacterized protein</fullName>
    </submittedName>
</protein>
<sequence>MCVTLSSKKLQSEREENREEVKEKETERERETERESERVRKTMIGDGFRFVFLNVYHR</sequence>
<proteinExistence type="predicted"/>
<accession>A0A0L8GEN9</accession>
<feature type="compositionally biased region" description="Basic and acidic residues" evidence="1">
    <location>
        <begin position="10"/>
        <end position="38"/>
    </location>
</feature>
<reference evidence="2" key="1">
    <citation type="submission" date="2015-07" db="EMBL/GenBank/DDBJ databases">
        <title>MeaNS - Measles Nucleotide Surveillance Program.</title>
        <authorList>
            <person name="Tran T."/>
            <person name="Druce J."/>
        </authorList>
    </citation>
    <scope>NUCLEOTIDE SEQUENCE</scope>
    <source>
        <strain evidence="2">UCB-OBI-ISO-001</strain>
        <tissue evidence="2">Gonad</tissue>
    </source>
</reference>
<name>A0A0L8GEN9_OCTBM</name>
<feature type="region of interest" description="Disordered" evidence="1">
    <location>
        <begin position="1"/>
        <end position="38"/>
    </location>
</feature>
<dbReference type="EMBL" id="KQ422103">
    <property type="protein sequence ID" value="KOF75481.1"/>
    <property type="molecule type" value="Genomic_DNA"/>
</dbReference>
<evidence type="ECO:0000313" key="2">
    <source>
        <dbReference type="EMBL" id="KOF75481.1"/>
    </source>
</evidence>
<gene>
    <name evidence="2" type="ORF">OCBIM_22034647mg</name>
</gene>
<evidence type="ECO:0000256" key="1">
    <source>
        <dbReference type="SAM" id="MobiDB-lite"/>
    </source>
</evidence>